<name>A0ABQ6MEA6_9STRA</name>
<dbReference type="EMBL" id="BRYB01000181">
    <property type="protein sequence ID" value="GMI24741.1"/>
    <property type="molecule type" value="Genomic_DNA"/>
</dbReference>
<evidence type="ECO:0000256" key="1">
    <source>
        <dbReference type="SAM" id="MobiDB-lite"/>
    </source>
</evidence>
<dbReference type="Proteomes" id="UP001165060">
    <property type="component" value="Unassembled WGS sequence"/>
</dbReference>
<organism evidence="2 3">
    <name type="scientific">Tetraparma gracilis</name>
    <dbReference type="NCBI Taxonomy" id="2962635"/>
    <lineage>
        <taxon>Eukaryota</taxon>
        <taxon>Sar</taxon>
        <taxon>Stramenopiles</taxon>
        <taxon>Ochrophyta</taxon>
        <taxon>Bolidophyceae</taxon>
        <taxon>Parmales</taxon>
        <taxon>Triparmaceae</taxon>
        <taxon>Tetraparma</taxon>
    </lineage>
</organism>
<accession>A0ABQ6MEA6</accession>
<feature type="compositionally biased region" description="Gly residues" evidence="1">
    <location>
        <begin position="690"/>
        <end position="699"/>
    </location>
</feature>
<proteinExistence type="predicted"/>
<feature type="region of interest" description="Disordered" evidence="1">
    <location>
        <begin position="689"/>
        <end position="720"/>
    </location>
</feature>
<protein>
    <submittedName>
        <fullName evidence="2">Uncharacterized protein</fullName>
    </submittedName>
</protein>
<keyword evidence="3" id="KW-1185">Reference proteome</keyword>
<feature type="compositionally biased region" description="Basic and acidic residues" evidence="1">
    <location>
        <begin position="700"/>
        <end position="720"/>
    </location>
</feature>
<evidence type="ECO:0000313" key="3">
    <source>
        <dbReference type="Proteomes" id="UP001165060"/>
    </source>
</evidence>
<evidence type="ECO:0000313" key="2">
    <source>
        <dbReference type="EMBL" id="GMI24741.1"/>
    </source>
</evidence>
<reference evidence="2 3" key="1">
    <citation type="journal article" date="2023" name="Commun. Biol.">
        <title>Genome analysis of Parmales, the sister group of diatoms, reveals the evolutionary specialization of diatoms from phago-mixotrophs to photoautotrophs.</title>
        <authorList>
            <person name="Ban H."/>
            <person name="Sato S."/>
            <person name="Yoshikawa S."/>
            <person name="Yamada K."/>
            <person name="Nakamura Y."/>
            <person name="Ichinomiya M."/>
            <person name="Sato N."/>
            <person name="Blanc-Mathieu R."/>
            <person name="Endo H."/>
            <person name="Kuwata A."/>
            <person name="Ogata H."/>
        </authorList>
    </citation>
    <scope>NUCLEOTIDE SEQUENCE [LARGE SCALE GENOMIC DNA]</scope>
</reference>
<comment type="caution">
    <text evidence="2">The sequence shown here is derived from an EMBL/GenBank/DDBJ whole genome shotgun (WGS) entry which is preliminary data.</text>
</comment>
<gene>
    <name evidence="2" type="ORF">TeGR_g9754</name>
</gene>
<sequence length="720" mass="80224">MYSNAMTPHNALLESFLSPLQQSKSGTEMVSYIMANIAPVLLKGLVALAKVVEKDPTQDEVNAPYNDTPTDVEQDSMELRIFFAKEVNRQISLGLENTFLAKPADPLDHLSSFLFAASADEVLNPELDEQTNPLQYLAQYLYRNNPLHQEASPLPPPSSLHEQNRPLIPPVPIPVGPGPHSVNDGKPNVYSTPHAQKGLVSADQTKEVIGCVDLTIPNLGPNGTPKHVTITAIRHIANKTVLFRAIDQTSYKRYDRLLNEEQLRLFASPAGTSDVGFAGAVRELLSKATLVRVCRGMQISFENVPELALPPPTLFQTSKNFLGRMFIVDVLSEPPLATGSNQGETRKDPTRELLLLRCRMYDPEHSRYYEASTHADLSIDVPERRKEVDSLIKRLEIVETDEHTGRPMRFGFSEPAAEESKEEAKAAPPLASPRLRSAFKDAKSFDIALNSATDKIKNLPLSDLSSSSAFDRDELDARESVWRLRRDHALLQKRNFLQKRFGKNSAQAKGDVSVVVFRRGMRISGRRVIASIECFAESLNGTLRFGVYDPATSEAHECVAQHRDTRGMLEGRRTELHDMCKNLRLVKLKVEGGEGALQLILFEKDEWTTKLRKAWEVLPKDFSGRVTRANVLDCLEECKRGVVSYLEGIHDPMLQFAITYLESVMEYARNYAWPVVAFDEFKKMLDEAGEGGGGAGVEGGTKRGREEGKEEEKGGEGKED</sequence>